<dbReference type="Gene3D" id="2.60.120.620">
    <property type="entry name" value="q2cbj1_9rhob like domain"/>
    <property type="match status" value="1"/>
</dbReference>
<evidence type="ECO:0000256" key="5">
    <source>
        <dbReference type="ARBA" id="ARBA00023004"/>
    </source>
</evidence>
<keyword evidence="8" id="KW-1185">Reference proteome</keyword>
<dbReference type="GO" id="GO:0005506">
    <property type="term" value="F:iron ion binding"/>
    <property type="evidence" value="ECO:0007669"/>
    <property type="project" value="InterPro"/>
</dbReference>
<dbReference type="PANTHER" id="PTHR10869:SF203">
    <property type="entry name" value="PROLYL 4-HYDROXYLASE ALPHA SUBUNIT FE(2+) 2OG DIOXYGENASE DOMAIN-CONTAINING PROTEIN"/>
    <property type="match status" value="1"/>
</dbReference>
<evidence type="ECO:0000256" key="4">
    <source>
        <dbReference type="ARBA" id="ARBA00023002"/>
    </source>
</evidence>
<dbReference type="GO" id="GO:0031418">
    <property type="term" value="F:L-ascorbic acid binding"/>
    <property type="evidence" value="ECO:0007669"/>
    <property type="project" value="InterPro"/>
</dbReference>
<evidence type="ECO:0000256" key="2">
    <source>
        <dbReference type="ARBA" id="ARBA00022723"/>
    </source>
</evidence>
<dbReference type="OrthoDB" id="69177at2759"/>
<dbReference type="InterPro" id="IPR006620">
    <property type="entry name" value="Pro_4_hyd_alph"/>
</dbReference>
<dbReference type="Proteomes" id="UP000695562">
    <property type="component" value="Unassembled WGS sequence"/>
</dbReference>
<name>A0A8J4V5R0_9MYCE</name>
<dbReference type="InterPro" id="IPR044862">
    <property type="entry name" value="Pro_4_hyd_alph_FE2OG_OXY"/>
</dbReference>
<dbReference type="PROSITE" id="PS51471">
    <property type="entry name" value="FE2OG_OXY"/>
    <property type="match status" value="1"/>
</dbReference>
<dbReference type="AlphaFoldDB" id="A0A8J4V5R0"/>
<reference evidence="7" key="1">
    <citation type="submission" date="2020-01" db="EMBL/GenBank/DDBJ databases">
        <title>Development of genomics and gene disruption for Polysphondylium violaceum indicates a role for the polyketide synthase stlB in stalk morphogenesis.</title>
        <authorList>
            <person name="Narita B."/>
            <person name="Kawabe Y."/>
            <person name="Kin K."/>
            <person name="Saito T."/>
            <person name="Gibbs R."/>
            <person name="Kuspa A."/>
            <person name="Muzny D."/>
            <person name="Queller D."/>
            <person name="Richards S."/>
            <person name="Strassman J."/>
            <person name="Sucgang R."/>
            <person name="Worley K."/>
            <person name="Schaap P."/>
        </authorList>
    </citation>
    <scope>NUCLEOTIDE SEQUENCE</scope>
    <source>
        <strain evidence="7">QSvi11</strain>
    </source>
</reference>
<dbReference type="SMART" id="SM00702">
    <property type="entry name" value="P4Hc"/>
    <property type="match status" value="1"/>
</dbReference>
<evidence type="ECO:0000313" key="8">
    <source>
        <dbReference type="Proteomes" id="UP000695562"/>
    </source>
</evidence>
<accession>A0A8J4V5R0</accession>
<comment type="caution">
    <text evidence="7">The sequence shown here is derived from an EMBL/GenBank/DDBJ whole genome shotgun (WGS) entry which is preliminary data.</text>
</comment>
<keyword evidence="2" id="KW-0479">Metal-binding</keyword>
<dbReference type="Pfam" id="PF13640">
    <property type="entry name" value="2OG-FeII_Oxy_3"/>
    <property type="match status" value="1"/>
</dbReference>
<comment type="cofactor">
    <cofactor evidence="1">
        <name>L-ascorbate</name>
        <dbReference type="ChEBI" id="CHEBI:38290"/>
    </cofactor>
</comment>
<dbReference type="GO" id="GO:0004656">
    <property type="term" value="F:procollagen-proline 4-dioxygenase activity"/>
    <property type="evidence" value="ECO:0007669"/>
    <property type="project" value="TreeGrafter"/>
</dbReference>
<proteinExistence type="predicted"/>
<sequence length="237" mass="27102">MEILEFNIDNNSFDKSLIKLSNIDGVQDSFILDNVLSEQECDLIIESVFNGEHHNSLTSQPVLFRGWSENPDDEYKKIGKRVIRTSKSISKILSHRIESFIVKNKSTSNLNGKQINWGYTGLSHRHRFISYEQGQVFPTHMDGSYNKSDNESSFLTCLFFLNSSGSDYSGGVLEFLTEENEQPDQSKPSYEVSVISRVEPKKGRVVIFPHKILHQSSQITNGTKYLIRNDIMFEIIP</sequence>
<keyword evidence="4" id="KW-0560">Oxidoreductase</keyword>
<evidence type="ECO:0000259" key="6">
    <source>
        <dbReference type="PROSITE" id="PS51471"/>
    </source>
</evidence>
<dbReference type="PANTHER" id="PTHR10869">
    <property type="entry name" value="PROLYL 4-HYDROXYLASE ALPHA SUBUNIT"/>
    <property type="match status" value="1"/>
</dbReference>
<gene>
    <name evidence="7" type="ORF">CYY_003742</name>
</gene>
<feature type="domain" description="Fe2OG dioxygenase" evidence="6">
    <location>
        <begin position="122"/>
        <end position="237"/>
    </location>
</feature>
<evidence type="ECO:0000256" key="3">
    <source>
        <dbReference type="ARBA" id="ARBA00022964"/>
    </source>
</evidence>
<dbReference type="SUPFAM" id="SSF51197">
    <property type="entry name" value="Clavaminate synthase-like"/>
    <property type="match status" value="1"/>
</dbReference>
<dbReference type="InterPro" id="IPR005123">
    <property type="entry name" value="Oxoglu/Fe-dep_dioxygenase_dom"/>
</dbReference>
<dbReference type="GO" id="GO:0005783">
    <property type="term" value="C:endoplasmic reticulum"/>
    <property type="evidence" value="ECO:0007669"/>
    <property type="project" value="TreeGrafter"/>
</dbReference>
<keyword evidence="5" id="KW-0408">Iron</keyword>
<evidence type="ECO:0000313" key="7">
    <source>
        <dbReference type="EMBL" id="KAF2074957.1"/>
    </source>
</evidence>
<evidence type="ECO:0000256" key="1">
    <source>
        <dbReference type="ARBA" id="ARBA00001961"/>
    </source>
</evidence>
<dbReference type="EMBL" id="AJWJ01000121">
    <property type="protein sequence ID" value="KAF2074957.1"/>
    <property type="molecule type" value="Genomic_DNA"/>
</dbReference>
<keyword evidence="3" id="KW-0223">Dioxygenase</keyword>
<organism evidence="7 8">
    <name type="scientific">Polysphondylium violaceum</name>
    <dbReference type="NCBI Taxonomy" id="133409"/>
    <lineage>
        <taxon>Eukaryota</taxon>
        <taxon>Amoebozoa</taxon>
        <taxon>Evosea</taxon>
        <taxon>Eumycetozoa</taxon>
        <taxon>Dictyostelia</taxon>
        <taxon>Dictyosteliales</taxon>
        <taxon>Dictyosteliaceae</taxon>
        <taxon>Polysphondylium</taxon>
    </lineage>
</organism>
<protein>
    <recommendedName>
        <fullName evidence="6">Fe2OG dioxygenase domain-containing protein</fullName>
    </recommendedName>
</protein>
<dbReference type="InterPro" id="IPR045054">
    <property type="entry name" value="P4HA-like"/>
</dbReference>